<keyword evidence="2" id="KW-0732">Signal</keyword>
<dbReference type="AlphaFoldDB" id="A0A437QW20"/>
<keyword evidence="1" id="KW-0472">Membrane</keyword>
<evidence type="ECO:0000256" key="2">
    <source>
        <dbReference type="SAM" id="SignalP"/>
    </source>
</evidence>
<reference evidence="4" key="1">
    <citation type="submission" date="2019-01" db="EMBL/GenBank/DDBJ databases">
        <title>Gri0909 isolated from a small marine red alga.</title>
        <authorList>
            <person name="Kim J."/>
            <person name="Jeong S.E."/>
            <person name="Jeon C.O."/>
        </authorList>
    </citation>
    <scope>NUCLEOTIDE SEQUENCE [LARGE SCALE GENOMIC DNA]</scope>
    <source>
        <strain evidence="4">Gri0909</strain>
    </source>
</reference>
<keyword evidence="1" id="KW-1133">Transmembrane helix</keyword>
<keyword evidence="4" id="KW-1185">Reference proteome</keyword>
<name>A0A437QW20_9PROT</name>
<sequence>MRIAFKTFAAAAVLSASVFGYTAANAASLVILGPPDLQRELDVNNNKPGIAHFNPGPGTGSVLSQIDSFIDTGSTDRTLNNETLNIFNSSSNGQNRGLAIDGLAGLSSVTIQFTYFGSEAGYFNLAFQDSNGGFDLIFDETAAIGATTQRTFSVADLGAAPALLPFVFRTSQGAQEASNTGDIDGQLEMAFLNVIDENALGFADGSTIAFFGDGGGGFDKDLDDLVIGIGVASVTAIPVPPAAVLLLTGLFGIGALKRMRRGGMTA</sequence>
<gene>
    <name evidence="3" type="ORF">EOI86_05490</name>
</gene>
<dbReference type="RefSeq" id="WP_127764096.1">
    <property type="nucleotide sequence ID" value="NZ_SADE01000001.1"/>
</dbReference>
<accession>A0A437QW20</accession>
<feature type="signal peptide" evidence="2">
    <location>
        <begin position="1"/>
        <end position="26"/>
    </location>
</feature>
<protein>
    <recommendedName>
        <fullName evidence="5">VPLPA-CTERM sorting domain-containing protein</fullName>
    </recommendedName>
</protein>
<evidence type="ECO:0008006" key="5">
    <source>
        <dbReference type="Google" id="ProtNLM"/>
    </source>
</evidence>
<dbReference type="Proteomes" id="UP000287447">
    <property type="component" value="Unassembled WGS sequence"/>
</dbReference>
<feature type="chain" id="PRO_5019084647" description="VPLPA-CTERM sorting domain-containing protein" evidence="2">
    <location>
        <begin position="27"/>
        <end position="266"/>
    </location>
</feature>
<comment type="caution">
    <text evidence="3">The sequence shown here is derived from an EMBL/GenBank/DDBJ whole genome shotgun (WGS) entry which is preliminary data.</text>
</comment>
<organism evidence="3 4">
    <name type="scientific">Hwanghaeella grinnelliae</name>
    <dbReference type="NCBI Taxonomy" id="2500179"/>
    <lineage>
        <taxon>Bacteria</taxon>
        <taxon>Pseudomonadati</taxon>
        <taxon>Pseudomonadota</taxon>
        <taxon>Alphaproteobacteria</taxon>
        <taxon>Rhodospirillales</taxon>
        <taxon>Rhodospirillaceae</taxon>
        <taxon>Hwanghaeella</taxon>
    </lineage>
</organism>
<evidence type="ECO:0000313" key="3">
    <source>
        <dbReference type="EMBL" id="RVU38724.1"/>
    </source>
</evidence>
<dbReference type="OrthoDB" id="8513790at2"/>
<proteinExistence type="predicted"/>
<evidence type="ECO:0000256" key="1">
    <source>
        <dbReference type="SAM" id="Phobius"/>
    </source>
</evidence>
<keyword evidence="1" id="KW-0812">Transmembrane</keyword>
<feature type="transmembrane region" description="Helical" evidence="1">
    <location>
        <begin position="239"/>
        <end position="256"/>
    </location>
</feature>
<evidence type="ECO:0000313" key="4">
    <source>
        <dbReference type="Proteomes" id="UP000287447"/>
    </source>
</evidence>
<dbReference type="EMBL" id="SADE01000001">
    <property type="protein sequence ID" value="RVU38724.1"/>
    <property type="molecule type" value="Genomic_DNA"/>
</dbReference>